<keyword evidence="4 9" id="KW-0808">Transferase</keyword>
<evidence type="ECO:0000256" key="5">
    <source>
        <dbReference type="ARBA" id="ARBA00022737"/>
    </source>
</evidence>
<comment type="catalytic activity">
    <reaction evidence="1">
        <text>D-fructose 6-phosphate + L-glutamine = D-glucosamine 6-phosphate + L-glutamate</text>
        <dbReference type="Rhea" id="RHEA:13237"/>
        <dbReference type="ChEBI" id="CHEBI:29985"/>
        <dbReference type="ChEBI" id="CHEBI:58359"/>
        <dbReference type="ChEBI" id="CHEBI:58725"/>
        <dbReference type="ChEBI" id="CHEBI:61527"/>
        <dbReference type="EC" id="2.6.1.16"/>
    </reaction>
</comment>
<dbReference type="PANTHER" id="PTHR10937">
    <property type="entry name" value="GLUCOSAMINE--FRUCTOSE-6-PHOSPHATE AMINOTRANSFERASE, ISOMERIZING"/>
    <property type="match status" value="1"/>
</dbReference>
<dbReference type="CDD" id="cd00714">
    <property type="entry name" value="GFAT"/>
    <property type="match status" value="1"/>
</dbReference>
<evidence type="ECO:0000256" key="4">
    <source>
        <dbReference type="ARBA" id="ARBA00022679"/>
    </source>
</evidence>
<keyword evidence="5" id="KW-0677">Repeat</keyword>
<accession>A0A3G5A3W1</accession>
<dbReference type="Pfam" id="PF01380">
    <property type="entry name" value="SIS"/>
    <property type="match status" value="2"/>
</dbReference>
<name>A0A3G5A3W1_9VIRU</name>
<dbReference type="GO" id="GO:0006487">
    <property type="term" value="P:protein N-linked glycosylation"/>
    <property type="evidence" value="ECO:0007669"/>
    <property type="project" value="TreeGrafter"/>
</dbReference>
<dbReference type="NCBIfam" id="TIGR01135">
    <property type="entry name" value="glmS"/>
    <property type="match status" value="1"/>
</dbReference>
<protein>
    <recommendedName>
        <fullName evidence="2">glutamine--fructose-6-phosphate transaminase (isomerizing)</fullName>
        <ecNumber evidence="2">2.6.1.16</ecNumber>
    </recommendedName>
</protein>
<evidence type="ECO:0000256" key="2">
    <source>
        <dbReference type="ARBA" id="ARBA00012916"/>
    </source>
</evidence>
<dbReference type="InterPro" id="IPR035490">
    <property type="entry name" value="GlmS/FrlB_SIS"/>
</dbReference>
<keyword evidence="3 9" id="KW-0032">Aminotransferase</keyword>
<sequence length="601" mass="67125">MCGIIAFIGETSCFDHIYNGLLMLQNRGYDSAGICSIGRDGFVVSKYASVDVDAVARLKADREAHVPNCVGLGHTRWLTHGNKTDENAHPHLDYKNRIALVHNGIIENYSKLKEELMASGVQFRSETDSEVVVNLISVLYDKLGNLGDAIFAGISRLEGSWAFAIISIERPECVYCASNGCPLLVGSGINYMMLASEQSGFSNDIDKYFCLTNNDFVMLEKKGGTHVVHTEHNHEMKYITRDKDIKNSPAPYTHWTELEIKEQPQSSARTINLLNLSLDKNKILDANHLLLLGCGTSFFAGLHGANFFKDISAFDTVQVFDAGEFNENDIPIFGKTIFILLSQSGETKDLHQCMDFAKRREIFMIGVVNVVDSMIARSVNCCCYCHAGREIAVASTKSFTSQVVLLSMIAVWFAENRNVNAERRNRYVEDLVKLPEDIQGSIYSCEHMCKDVARFLVDKKSCFVLGKGWCESIAKEGALKIKEIGYIHAEGYSAVALKHGPFSLLQPDTPVIFVNPSDENTTRVNNAMEEVRSRDTPIILITDLPPLEQKSYNYLIVTSRNSTFKGILHTIPMQLIAYYLAIYKNINPDMPRNLAKCITVN</sequence>
<evidence type="ECO:0000256" key="1">
    <source>
        <dbReference type="ARBA" id="ARBA00001031"/>
    </source>
</evidence>
<dbReference type="PANTHER" id="PTHR10937:SF0">
    <property type="entry name" value="GLUTAMINE--FRUCTOSE-6-PHOSPHATE TRANSAMINASE (ISOMERIZING)"/>
    <property type="match status" value="1"/>
</dbReference>
<dbReference type="Pfam" id="PF13522">
    <property type="entry name" value="GATase_6"/>
    <property type="match status" value="1"/>
</dbReference>
<dbReference type="Gene3D" id="3.60.20.10">
    <property type="entry name" value="Glutamine Phosphoribosylpyrophosphate, subunit 1, domain 1"/>
    <property type="match status" value="1"/>
</dbReference>
<organism evidence="9">
    <name type="scientific">Harvfovirus sp</name>
    <dbReference type="NCBI Taxonomy" id="2487768"/>
    <lineage>
        <taxon>Viruses</taxon>
        <taxon>Varidnaviria</taxon>
        <taxon>Bamfordvirae</taxon>
        <taxon>Nucleocytoviricota</taxon>
        <taxon>Megaviricetes</taxon>
        <taxon>Imitervirales</taxon>
        <taxon>Mimiviridae</taxon>
        <taxon>Klosneuvirinae</taxon>
    </lineage>
</organism>
<dbReference type="SUPFAM" id="SSF53697">
    <property type="entry name" value="SIS domain"/>
    <property type="match status" value="1"/>
</dbReference>
<dbReference type="NCBIfam" id="NF001484">
    <property type="entry name" value="PRK00331.1"/>
    <property type="match status" value="1"/>
</dbReference>
<dbReference type="CDD" id="cd05008">
    <property type="entry name" value="SIS_GlmS_GlmD_1"/>
    <property type="match status" value="1"/>
</dbReference>
<keyword evidence="6" id="KW-0315">Glutamine amidotransferase</keyword>
<dbReference type="InterPro" id="IPR035466">
    <property type="entry name" value="GlmS/AgaS_SIS"/>
</dbReference>
<gene>
    <name evidence="9" type="ORF">Harvfovirus79_4</name>
</gene>
<evidence type="ECO:0000256" key="3">
    <source>
        <dbReference type="ARBA" id="ARBA00022576"/>
    </source>
</evidence>
<dbReference type="InterPro" id="IPR029055">
    <property type="entry name" value="Ntn_hydrolases_N"/>
</dbReference>
<evidence type="ECO:0000256" key="6">
    <source>
        <dbReference type="ARBA" id="ARBA00022962"/>
    </source>
</evidence>
<evidence type="ECO:0000259" key="7">
    <source>
        <dbReference type="PROSITE" id="PS51278"/>
    </source>
</evidence>
<dbReference type="GO" id="GO:0006047">
    <property type="term" value="P:UDP-N-acetylglucosamine metabolic process"/>
    <property type="evidence" value="ECO:0007669"/>
    <property type="project" value="TreeGrafter"/>
</dbReference>
<dbReference type="InterPro" id="IPR005855">
    <property type="entry name" value="GFAT"/>
</dbReference>
<dbReference type="PROSITE" id="PS51278">
    <property type="entry name" value="GATASE_TYPE_2"/>
    <property type="match status" value="1"/>
</dbReference>
<dbReference type="PROSITE" id="PS51464">
    <property type="entry name" value="SIS"/>
    <property type="match status" value="2"/>
</dbReference>
<evidence type="ECO:0000259" key="8">
    <source>
        <dbReference type="PROSITE" id="PS51464"/>
    </source>
</evidence>
<dbReference type="EC" id="2.6.1.16" evidence="2"/>
<reference evidence="9" key="1">
    <citation type="submission" date="2018-10" db="EMBL/GenBank/DDBJ databases">
        <title>Hidden diversity of soil giant viruses.</title>
        <authorList>
            <person name="Schulz F."/>
            <person name="Alteio L."/>
            <person name="Goudeau D."/>
            <person name="Ryan E.M."/>
            <person name="Malmstrom R.R."/>
            <person name="Blanchard J."/>
            <person name="Woyke T."/>
        </authorList>
    </citation>
    <scope>NUCLEOTIDE SEQUENCE</scope>
    <source>
        <strain evidence="9">HAV1</strain>
    </source>
</reference>
<dbReference type="InterPro" id="IPR046348">
    <property type="entry name" value="SIS_dom_sf"/>
</dbReference>
<dbReference type="InterPro" id="IPR001347">
    <property type="entry name" value="SIS_dom"/>
</dbReference>
<dbReference type="CDD" id="cd05009">
    <property type="entry name" value="SIS_GlmS_GlmD_2"/>
    <property type="match status" value="1"/>
</dbReference>
<evidence type="ECO:0000313" key="9">
    <source>
        <dbReference type="EMBL" id="AYV81925.1"/>
    </source>
</evidence>
<proteinExistence type="predicted"/>
<dbReference type="Gene3D" id="3.40.50.10490">
    <property type="entry name" value="Glucose-6-phosphate isomerase like protein, domain 1"/>
    <property type="match status" value="2"/>
</dbReference>
<dbReference type="GO" id="GO:0006002">
    <property type="term" value="P:fructose 6-phosphate metabolic process"/>
    <property type="evidence" value="ECO:0007669"/>
    <property type="project" value="TreeGrafter"/>
</dbReference>
<feature type="domain" description="SIS" evidence="8">
    <location>
        <begin position="279"/>
        <end position="419"/>
    </location>
</feature>
<dbReference type="GO" id="GO:0097367">
    <property type="term" value="F:carbohydrate derivative binding"/>
    <property type="evidence" value="ECO:0007669"/>
    <property type="project" value="InterPro"/>
</dbReference>
<dbReference type="InterPro" id="IPR047084">
    <property type="entry name" value="GFAT_N"/>
</dbReference>
<dbReference type="EMBL" id="MK072321">
    <property type="protein sequence ID" value="AYV81925.1"/>
    <property type="molecule type" value="Genomic_DNA"/>
</dbReference>
<dbReference type="InterPro" id="IPR017932">
    <property type="entry name" value="GATase_2_dom"/>
</dbReference>
<feature type="domain" description="SIS" evidence="8">
    <location>
        <begin position="452"/>
        <end position="591"/>
    </location>
</feature>
<dbReference type="SUPFAM" id="SSF56235">
    <property type="entry name" value="N-terminal nucleophile aminohydrolases (Ntn hydrolases)"/>
    <property type="match status" value="1"/>
</dbReference>
<feature type="domain" description="Glutamine amidotransferase type-2" evidence="7">
    <location>
        <begin position="2"/>
        <end position="222"/>
    </location>
</feature>
<dbReference type="GO" id="GO:0004360">
    <property type="term" value="F:glutamine-fructose-6-phosphate transaminase (isomerizing) activity"/>
    <property type="evidence" value="ECO:0007669"/>
    <property type="project" value="UniProtKB-EC"/>
</dbReference>